<dbReference type="Gene3D" id="3.90.70.10">
    <property type="entry name" value="Cysteine proteinases"/>
    <property type="match status" value="1"/>
</dbReference>
<feature type="region of interest" description="Disordered" evidence="3">
    <location>
        <begin position="61"/>
        <end position="129"/>
    </location>
</feature>
<evidence type="ECO:0000256" key="3">
    <source>
        <dbReference type="SAM" id="MobiDB-lite"/>
    </source>
</evidence>
<comment type="catalytic activity">
    <reaction evidence="1">
        <text>Thiol-dependent hydrolysis of ester, thioester, amide, peptide and isopeptide bonds formed by the C-terminal Gly of ubiquitin (a 76-residue protein attached to proteins as an intracellular targeting signal).</text>
        <dbReference type="EC" id="3.4.19.12"/>
    </reaction>
</comment>
<dbReference type="EMBL" id="FZQP02003001">
    <property type="protein sequence ID" value="VVC97030.1"/>
    <property type="molecule type" value="Genomic_DNA"/>
</dbReference>
<dbReference type="InterPro" id="IPR038765">
    <property type="entry name" value="Papain-like_cys_pep_sf"/>
</dbReference>
<dbReference type="PROSITE" id="PS00973">
    <property type="entry name" value="USP_2"/>
    <property type="match status" value="1"/>
</dbReference>
<dbReference type="InterPro" id="IPR001394">
    <property type="entry name" value="Peptidase_C19_UCH"/>
</dbReference>
<feature type="compositionally biased region" description="Basic and acidic residues" evidence="3">
    <location>
        <begin position="61"/>
        <end position="70"/>
    </location>
</feature>
<dbReference type="PROSITE" id="PS50235">
    <property type="entry name" value="USP_3"/>
    <property type="match status" value="1"/>
</dbReference>
<evidence type="ECO:0000313" key="6">
    <source>
        <dbReference type="Proteomes" id="UP000324832"/>
    </source>
</evidence>
<dbReference type="PANTHER" id="PTHR21646:SF76">
    <property type="entry name" value="UBIQUITIN CARBOXYL-TERMINAL HYDROLASE 32"/>
    <property type="match status" value="1"/>
</dbReference>
<dbReference type="Pfam" id="PF00443">
    <property type="entry name" value="UCH"/>
    <property type="match status" value="1"/>
</dbReference>
<dbReference type="InterPro" id="IPR018200">
    <property type="entry name" value="USP_CS"/>
</dbReference>
<keyword evidence="6" id="KW-1185">Reference proteome</keyword>
<dbReference type="GO" id="GO:0016579">
    <property type="term" value="P:protein deubiquitination"/>
    <property type="evidence" value="ECO:0007669"/>
    <property type="project" value="InterPro"/>
</dbReference>
<dbReference type="EC" id="3.4.19.12" evidence="2"/>
<gene>
    <name evidence="5" type="ORF">LSINAPIS_LOCUS8405</name>
</gene>
<sequence>MWRLPPVLIIHLKRFQYVNNKWVKSHKAVNFPFEDLDPTPYLASVPQETILRNRELQSRLVDVDDGRERNENEDERDGQNVQRCGGHEDSPLVDLDEEVGDKNTTPAHEERLVEEDNETMRREGRRRRLQSSSLLATPVLDDQLVDFHQHRLLPTEDPFDIKYRLYAVVAHTGQLSGGHYVSYARHPSGVWLCHNDSACREVSPARLDPAAAYLLFYERRGLADHH</sequence>
<organism evidence="5 6">
    <name type="scientific">Leptidea sinapis</name>
    <dbReference type="NCBI Taxonomy" id="189913"/>
    <lineage>
        <taxon>Eukaryota</taxon>
        <taxon>Metazoa</taxon>
        <taxon>Ecdysozoa</taxon>
        <taxon>Arthropoda</taxon>
        <taxon>Hexapoda</taxon>
        <taxon>Insecta</taxon>
        <taxon>Pterygota</taxon>
        <taxon>Neoptera</taxon>
        <taxon>Endopterygota</taxon>
        <taxon>Lepidoptera</taxon>
        <taxon>Glossata</taxon>
        <taxon>Ditrysia</taxon>
        <taxon>Papilionoidea</taxon>
        <taxon>Pieridae</taxon>
        <taxon>Dismorphiinae</taxon>
        <taxon>Leptidea</taxon>
    </lineage>
</organism>
<dbReference type="GO" id="GO:0005794">
    <property type="term" value="C:Golgi apparatus"/>
    <property type="evidence" value="ECO:0007669"/>
    <property type="project" value="TreeGrafter"/>
</dbReference>
<evidence type="ECO:0000256" key="2">
    <source>
        <dbReference type="ARBA" id="ARBA00012759"/>
    </source>
</evidence>
<evidence type="ECO:0000259" key="4">
    <source>
        <dbReference type="PROSITE" id="PS50235"/>
    </source>
</evidence>
<feature type="domain" description="USP" evidence="4">
    <location>
        <begin position="1"/>
        <end position="220"/>
    </location>
</feature>
<accession>A0A5E4QH38</accession>
<dbReference type="Proteomes" id="UP000324832">
    <property type="component" value="Unassembled WGS sequence"/>
</dbReference>
<evidence type="ECO:0000256" key="1">
    <source>
        <dbReference type="ARBA" id="ARBA00000707"/>
    </source>
</evidence>
<dbReference type="InterPro" id="IPR028889">
    <property type="entry name" value="USP"/>
</dbReference>
<protein>
    <recommendedName>
        <fullName evidence="2">ubiquitinyl hydrolase 1</fullName>
        <ecNumber evidence="2">3.4.19.12</ecNumber>
    </recommendedName>
</protein>
<dbReference type="InterPro" id="IPR050185">
    <property type="entry name" value="Ub_carboxyl-term_hydrolase"/>
</dbReference>
<dbReference type="PANTHER" id="PTHR21646">
    <property type="entry name" value="UBIQUITIN CARBOXYL-TERMINAL HYDROLASE"/>
    <property type="match status" value="1"/>
</dbReference>
<reference evidence="5 6" key="1">
    <citation type="submission" date="2017-07" db="EMBL/GenBank/DDBJ databases">
        <authorList>
            <person name="Talla V."/>
            <person name="Backstrom N."/>
        </authorList>
    </citation>
    <scope>NUCLEOTIDE SEQUENCE [LARGE SCALE GENOMIC DNA]</scope>
</reference>
<dbReference type="GO" id="GO:0004843">
    <property type="term" value="F:cysteine-type deubiquitinase activity"/>
    <property type="evidence" value="ECO:0007669"/>
    <property type="project" value="UniProtKB-EC"/>
</dbReference>
<feature type="non-terminal residue" evidence="5">
    <location>
        <position position="226"/>
    </location>
</feature>
<dbReference type="AlphaFoldDB" id="A0A5E4QH38"/>
<evidence type="ECO:0000313" key="5">
    <source>
        <dbReference type="EMBL" id="VVC97030.1"/>
    </source>
</evidence>
<name>A0A5E4QH38_9NEOP</name>
<proteinExistence type="predicted"/>
<dbReference type="SUPFAM" id="SSF54001">
    <property type="entry name" value="Cysteine proteinases"/>
    <property type="match status" value="1"/>
</dbReference>